<feature type="compositionally biased region" description="Polar residues" evidence="4">
    <location>
        <begin position="264"/>
        <end position="273"/>
    </location>
</feature>
<keyword evidence="2 5" id="KW-0732">Signal</keyword>
<dbReference type="EMBL" id="CP010802">
    <property type="protein sequence ID" value="ALC17374.1"/>
    <property type="molecule type" value="Genomic_DNA"/>
</dbReference>
<feature type="signal peptide" evidence="5">
    <location>
        <begin position="1"/>
        <end position="38"/>
    </location>
</feature>
<comment type="similarity">
    <text evidence="1">Belongs to the ice-binding protein family.</text>
</comment>
<dbReference type="InterPro" id="IPR006311">
    <property type="entry name" value="TAT_signal"/>
</dbReference>
<feature type="region of interest" description="Disordered" evidence="4">
    <location>
        <begin position="242"/>
        <end position="293"/>
    </location>
</feature>
<feature type="compositionally biased region" description="Polar residues" evidence="4">
    <location>
        <begin position="242"/>
        <end position="253"/>
    </location>
</feature>
<gene>
    <name evidence="6" type="ORF">DSOUD_2622</name>
</gene>
<dbReference type="PROSITE" id="PS51318">
    <property type="entry name" value="TAT"/>
    <property type="match status" value="1"/>
</dbReference>
<accession>A0A0M5INN0</accession>
<dbReference type="OrthoDB" id="2082707at2"/>
<name>A0A0M5INN0_9BACT</name>
<evidence type="ECO:0000256" key="4">
    <source>
        <dbReference type="SAM" id="MobiDB-lite"/>
    </source>
</evidence>
<dbReference type="KEGG" id="des:DSOUD_2622"/>
<dbReference type="STRING" id="1603606.DSOUD_2622"/>
<organism evidence="6 7">
    <name type="scientific">Desulfuromonas soudanensis</name>
    <dbReference type="NCBI Taxonomy" id="1603606"/>
    <lineage>
        <taxon>Bacteria</taxon>
        <taxon>Pseudomonadati</taxon>
        <taxon>Thermodesulfobacteriota</taxon>
        <taxon>Desulfuromonadia</taxon>
        <taxon>Desulfuromonadales</taxon>
        <taxon>Desulfuromonadaceae</taxon>
        <taxon>Desulfuromonas</taxon>
    </lineage>
</organism>
<keyword evidence="7" id="KW-1185">Reference proteome</keyword>
<dbReference type="Proteomes" id="UP000057158">
    <property type="component" value="Chromosome"/>
</dbReference>
<evidence type="ECO:0000313" key="7">
    <source>
        <dbReference type="Proteomes" id="UP000057158"/>
    </source>
</evidence>
<keyword evidence="3" id="KW-0408">Iron</keyword>
<evidence type="ECO:0000313" key="6">
    <source>
        <dbReference type="EMBL" id="ALC17374.1"/>
    </source>
</evidence>
<keyword evidence="3" id="KW-0479">Metal-binding</keyword>
<dbReference type="AlphaFoldDB" id="A0A0M5INN0"/>
<evidence type="ECO:0000256" key="3">
    <source>
        <dbReference type="ARBA" id="ARBA00023014"/>
    </source>
</evidence>
<proteinExistence type="inferred from homology"/>
<keyword evidence="3" id="KW-0411">Iron-sulfur</keyword>
<evidence type="ECO:0000256" key="1">
    <source>
        <dbReference type="ARBA" id="ARBA00005445"/>
    </source>
</evidence>
<evidence type="ECO:0000256" key="2">
    <source>
        <dbReference type="ARBA" id="ARBA00022729"/>
    </source>
</evidence>
<dbReference type="RefSeq" id="WP_053551386.1">
    <property type="nucleotide sequence ID" value="NZ_CP010802.1"/>
</dbReference>
<protein>
    <recommendedName>
        <fullName evidence="8">DUF3494 domain-containing protein</fullName>
    </recommendedName>
</protein>
<dbReference type="InterPro" id="IPR021884">
    <property type="entry name" value="Ice-bd_prot"/>
</dbReference>
<sequence>MKNSVKNPMTRKRLTARLAALGLLAALFVAAPFQAALAQTVPYLGAAENFNILAATAVTCTNSTVLGDVGVYPGTAVTQTDCTITGAIHAGDTVAANAQQDFVTAYTDLGYALCDSTLTGTLDGMTLSPGVYCFDAAATLTGVLTLDGQGDPNAVWIFKIGTLGTGALTATNFSVVMENGGAPCNVYWWVAEAATLTTSSFQGTVLAGEAITVTGGVFNGDALSQAAVTLTGATLTDCAQQNNKPAKSKCNQGVGNGPEGCDPGNSNQGNPFGSNDEMGGTPGDPGRKGGNKI</sequence>
<dbReference type="GO" id="GO:0051536">
    <property type="term" value="F:iron-sulfur cluster binding"/>
    <property type="evidence" value="ECO:0007669"/>
    <property type="project" value="UniProtKB-KW"/>
</dbReference>
<dbReference type="PATRIC" id="fig|1603606.3.peg.2841"/>
<reference evidence="6 7" key="1">
    <citation type="submission" date="2015-07" db="EMBL/GenBank/DDBJ databases">
        <title>Isolation and Genomic Characterization of a Novel Halophilic Metal-Reducing Deltaproteobacterium from the Deep Subsurface.</title>
        <authorList>
            <person name="Badalamenti J.P."/>
            <person name="Summers Z.M."/>
            <person name="Gralnick J.A."/>
            <person name="Bond D.R."/>
        </authorList>
    </citation>
    <scope>NUCLEOTIDE SEQUENCE [LARGE SCALE GENOMIC DNA]</scope>
    <source>
        <strain evidence="6 7">WTL</strain>
    </source>
</reference>
<evidence type="ECO:0000256" key="5">
    <source>
        <dbReference type="SAM" id="SignalP"/>
    </source>
</evidence>
<feature type="chain" id="PRO_5005803160" description="DUF3494 domain-containing protein" evidence="5">
    <location>
        <begin position="39"/>
        <end position="293"/>
    </location>
</feature>
<evidence type="ECO:0008006" key="8">
    <source>
        <dbReference type="Google" id="ProtNLM"/>
    </source>
</evidence>
<dbReference type="Pfam" id="PF11999">
    <property type="entry name" value="Ice_binding"/>
    <property type="match status" value="1"/>
</dbReference>